<dbReference type="PATRIC" id="fig|1230454.4.peg.2005"/>
<organism evidence="2 3">
    <name type="scientific">Halorubrum aidingense JCM 13560</name>
    <dbReference type="NCBI Taxonomy" id="1230454"/>
    <lineage>
        <taxon>Archaea</taxon>
        <taxon>Methanobacteriati</taxon>
        <taxon>Methanobacteriota</taxon>
        <taxon>Stenosarchaea group</taxon>
        <taxon>Halobacteria</taxon>
        <taxon>Halobacteriales</taxon>
        <taxon>Haloferacaceae</taxon>
        <taxon>Halorubrum</taxon>
    </lineage>
</organism>
<proteinExistence type="predicted"/>
<evidence type="ECO:0000256" key="1">
    <source>
        <dbReference type="SAM" id="Phobius"/>
    </source>
</evidence>
<keyword evidence="3" id="KW-1185">Reference proteome</keyword>
<dbReference type="RefSeq" id="WP_008000824.1">
    <property type="nucleotide sequence ID" value="NZ_AOJI01000025.1"/>
</dbReference>
<gene>
    <name evidence="2" type="ORF">C461_09951</name>
</gene>
<dbReference type="EMBL" id="AOJI01000025">
    <property type="protein sequence ID" value="EMA66825.1"/>
    <property type="molecule type" value="Genomic_DNA"/>
</dbReference>
<dbReference type="OrthoDB" id="328801at2157"/>
<keyword evidence="1" id="KW-0812">Transmembrane</keyword>
<feature type="transmembrane region" description="Helical" evidence="1">
    <location>
        <begin position="70"/>
        <end position="88"/>
    </location>
</feature>
<keyword evidence="1" id="KW-0472">Membrane</keyword>
<dbReference type="AlphaFoldDB" id="M0PD99"/>
<feature type="transmembrane region" description="Helical" evidence="1">
    <location>
        <begin position="47"/>
        <end position="64"/>
    </location>
</feature>
<evidence type="ECO:0000313" key="2">
    <source>
        <dbReference type="EMBL" id="EMA66825.1"/>
    </source>
</evidence>
<evidence type="ECO:0000313" key="3">
    <source>
        <dbReference type="Proteomes" id="UP000011575"/>
    </source>
</evidence>
<sequence>MADPDTRSVFRTGEIGSWGAPYWIGLLCSAGIAAINLYVWTQTAMPQFLAIAGSFTFGIGLFFTRFWSPALYLVGVVHVIALGVVWALGGRAFLVLGVANGVFSVGLLAIALSLFFAEHRAGDDS</sequence>
<dbReference type="STRING" id="1230454.C461_09951"/>
<feature type="transmembrane region" description="Helical" evidence="1">
    <location>
        <begin position="20"/>
        <end position="40"/>
    </location>
</feature>
<comment type="caution">
    <text evidence="2">The sequence shown here is derived from an EMBL/GenBank/DDBJ whole genome shotgun (WGS) entry which is preliminary data.</text>
</comment>
<evidence type="ECO:0008006" key="4">
    <source>
        <dbReference type="Google" id="ProtNLM"/>
    </source>
</evidence>
<feature type="transmembrane region" description="Helical" evidence="1">
    <location>
        <begin position="93"/>
        <end position="117"/>
    </location>
</feature>
<dbReference type="Proteomes" id="UP000011575">
    <property type="component" value="Unassembled WGS sequence"/>
</dbReference>
<protein>
    <recommendedName>
        <fullName evidence="4">SPW repeat protein</fullName>
    </recommendedName>
</protein>
<name>M0PD99_9EURY</name>
<reference evidence="2 3" key="1">
    <citation type="journal article" date="2014" name="PLoS Genet.">
        <title>Phylogenetically driven sequencing of extremely halophilic archaea reveals strategies for static and dynamic osmo-response.</title>
        <authorList>
            <person name="Becker E.A."/>
            <person name="Seitzer P.M."/>
            <person name="Tritt A."/>
            <person name="Larsen D."/>
            <person name="Krusor M."/>
            <person name="Yao A.I."/>
            <person name="Wu D."/>
            <person name="Madern D."/>
            <person name="Eisen J.A."/>
            <person name="Darling A.E."/>
            <person name="Facciotti M.T."/>
        </authorList>
    </citation>
    <scope>NUCLEOTIDE SEQUENCE [LARGE SCALE GENOMIC DNA]</scope>
    <source>
        <strain evidence="2 3">JCM 13560</strain>
    </source>
</reference>
<accession>M0PD99</accession>
<keyword evidence="1" id="KW-1133">Transmembrane helix</keyword>